<dbReference type="RefSeq" id="WP_345197283.1">
    <property type="nucleotide sequence ID" value="NZ_BAABFL010000432.1"/>
</dbReference>
<dbReference type="PANTHER" id="PTHR37466">
    <property type="entry name" value="SLR1628 PROTEIN"/>
    <property type="match status" value="1"/>
</dbReference>
<accession>A0ABP8V7H6</accession>
<reference evidence="2" key="1">
    <citation type="journal article" date="2019" name="Int. J. Syst. Evol. Microbiol.">
        <title>The Global Catalogue of Microorganisms (GCM) 10K type strain sequencing project: providing services to taxonomists for standard genome sequencing and annotation.</title>
        <authorList>
            <consortium name="The Broad Institute Genomics Platform"/>
            <consortium name="The Broad Institute Genome Sequencing Center for Infectious Disease"/>
            <person name="Wu L."/>
            <person name="Ma J."/>
        </authorList>
    </citation>
    <scope>NUCLEOTIDE SEQUENCE [LARGE SCALE GENOMIC DNA]</scope>
    <source>
        <strain evidence="2">JCM 17805</strain>
    </source>
</reference>
<evidence type="ECO:0000313" key="1">
    <source>
        <dbReference type="EMBL" id="GAA4650990.1"/>
    </source>
</evidence>
<protein>
    <submittedName>
        <fullName evidence="1">DUF2237 family protein</fullName>
    </submittedName>
</protein>
<dbReference type="EMBL" id="BAABFL010000432">
    <property type="protein sequence ID" value="GAA4650990.1"/>
    <property type="molecule type" value="Genomic_DNA"/>
</dbReference>
<organism evidence="1 2">
    <name type="scientific">Kistimonas scapharcae</name>
    <dbReference type="NCBI Taxonomy" id="1036133"/>
    <lineage>
        <taxon>Bacteria</taxon>
        <taxon>Pseudomonadati</taxon>
        <taxon>Pseudomonadota</taxon>
        <taxon>Gammaproteobacteria</taxon>
        <taxon>Oceanospirillales</taxon>
        <taxon>Endozoicomonadaceae</taxon>
        <taxon>Kistimonas</taxon>
    </lineage>
</organism>
<gene>
    <name evidence="1" type="ORF">GCM10023116_32730</name>
</gene>
<dbReference type="Gene3D" id="3.30.56.110">
    <property type="entry name" value="Protein of unknown function DUF2237"/>
    <property type="match status" value="1"/>
</dbReference>
<sequence length="131" mass="14408">MSQQQSAQKSVQKNVLGQPLLPCGLDPVTGFFRDGFCHTCDQDSGIHTVCAVMTEAFLAFSLKQGNDLITPHPEWNFPGLKAGDHWCLCALRWKEAFEAGKAPRVILQSTHEATLEVVNLADLKPFAVDLN</sequence>
<dbReference type="InterPro" id="IPR018714">
    <property type="entry name" value="DUF2237"/>
</dbReference>
<keyword evidence="2" id="KW-1185">Reference proteome</keyword>
<dbReference type="Pfam" id="PF09996">
    <property type="entry name" value="DUF2237"/>
    <property type="match status" value="1"/>
</dbReference>
<name>A0ABP8V7H6_9GAMM</name>
<comment type="caution">
    <text evidence="1">The sequence shown here is derived from an EMBL/GenBank/DDBJ whole genome shotgun (WGS) entry which is preliminary data.</text>
</comment>
<dbReference type="Proteomes" id="UP001500604">
    <property type="component" value="Unassembled WGS sequence"/>
</dbReference>
<evidence type="ECO:0000313" key="2">
    <source>
        <dbReference type="Proteomes" id="UP001500604"/>
    </source>
</evidence>
<proteinExistence type="predicted"/>
<dbReference type="PANTHER" id="PTHR37466:SF1">
    <property type="entry name" value="SLR1628 PROTEIN"/>
    <property type="match status" value="1"/>
</dbReference>